<evidence type="ECO:0000313" key="2">
    <source>
        <dbReference type="EMBL" id="KAK7023393.1"/>
    </source>
</evidence>
<feature type="region of interest" description="Disordered" evidence="1">
    <location>
        <begin position="225"/>
        <end position="250"/>
    </location>
</feature>
<gene>
    <name evidence="2" type="ORF">VNI00_016808</name>
</gene>
<protein>
    <recommendedName>
        <fullName evidence="4">Giant</fullName>
    </recommendedName>
</protein>
<dbReference type="Proteomes" id="UP001383192">
    <property type="component" value="Unassembled WGS sequence"/>
</dbReference>
<dbReference type="AlphaFoldDB" id="A0AAW0BES3"/>
<sequence length="422" mass="48123">MQGHALKIHDIYSFVPVIPMPNAGSSLLPSPLLPSPLLPEEVDQCPKPQRPNLMPISTNITSPLAPEYSPLPPSDPPSPSTSEREFWHTTPVLSRPPPKIPCDWKQTNVANEYRPARTSFHEWITSVPSSHSTQKSPTRKVFQGRKPPILYSFQKREYCPVDSREVELFMTRAGSTVRVAADIDSVDDINSDDRFPINDNTAAHSSLVTFRTKRYHVPDRVLERNPKKRTTRDSNPASLHRPTLIIDTGDSNGHRYSISSVYATPTTRTFTRHSESPETPSMIPETPAVVTRVESTVSGLSPTRAGSPNDSVDSRYAANSYRKRACIFNDEPSPNERVGINRISETPNSNARERSRFNARMYYERHRDHILIKAAKYRQRKRAELAACNDEEKEKRKEVKRSRQREYSARFREKRRARELLT</sequence>
<name>A0AAW0BES3_9AGAR</name>
<evidence type="ECO:0008006" key="4">
    <source>
        <dbReference type="Google" id="ProtNLM"/>
    </source>
</evidence>
<feature type="compositionally biased region" description="Basic and acidic residues" evidence="1">
    <location>
        <begin position="404"/>
        <end position="422"/>
    </location>
</feature>
<accession>A0AAW0BES3</accession>
<feature type="compositionally biased region" description="Pro residues" evidence="1">
    <location>
        <begin position="69"/>
        <end position="79"/>
    </location>
</feature>
<organism evidence="2 3">
    <name type="scientific">Paramarasmius palmivorus</name>
    <dbReference type="NCBI Taxonomy" id="297713"/>
    <lineage>
        <taxon>Eukaryota</taxon>
        <taxon>Fungi</taxon>
        <taxon>Dikarya</taxon>
        <taxon>Basidiomycota</taxon>
        <taxon>Agaricomycotina</taxon>
        <taxon>Agaricomycetes</taxon>
        <taxon>Agaricomycetidae</taxon>
        <taxon>Agaricales</taxon>
        <taxon>Marasmiineae</taxon>
        <taxon>Marasmiaceae</taxon>
        <taxon>Paramarasmius</taxon>
    </lineage>
</organism>
<keyword evidence="3" id="KW-1185">Reference proteome</keyword>
<comment type="caution">
    <text evidence="2">The sequence shown here is derived from an EMBL/GenBank/DDBJ whole genome shotgun (WGS) entry which is preliminary data.</text>
</comment>
<reference evidence="2 3" key="1">
    <citation type="submission" date="2024-01" db="EMBL/GenBank/DDBJ databases">
        <title>A draft genome for a cacao thread blight-causing isolate of Paramarasmius palmivorus.</title>
        <authorList>
            <person name="Baruah I.K."/>
            <person name="Bukari Y."/>
            <person name="Amoako-Attah I."/>
            <person name="Meinhardt L.W."/>
            <person name="Bailey B.A."/>
            <person name="Cohen S.P."/>
        </authorList>
    </citation>
    <scope>NUCLEOTIDE SEQUENCE [LARGE SCALE GENOMIC DNA]</scope>
    <source>
        <strain evidence="2 3">GH-12</strain>
    </source>
</reference>
<proteinExistence type="predicted"/>
<feature type="region of interest" description="Disordered" evidence="1">
    <location>
        <begin position="389"/>
        <end position="422"/>
    </location>
</feature>
<feature type="region of interest" description="Disordered" evidence="1">
    <location>
        <begin position="58"/>
        <end position="92"/>
    </location>
</feature>
<evidence type="ECO:0000256" key="1">
    <source>
        <dbReference type="SAM" id="MobiDB-lite"/>
    </source>
</evidence>
<evidence type="ECO:0000313" key="3">
    <source>
        <dbReference type="Proteomes" id="UP001383192"/>
    </source>
</evidence>
<dbReference type="EMBL" id="JAYKXP010000141">
    <property type="protein sequence ID" value="KAK7023393.1"/>
    <property type="molecule type" value="Genomic_DNA"/>
</dbReference>